<dbReference type="InterPro" id="IPR018247">
    <property type="entry name" value="EF_Hand_1_Ca_BS"/>
</dbReference>
<feature type="region of interest" description="Disordered" evidence="2">
    <location>
        <begin position="250"/>
        <end position="283"/>
    </location>
</feature>
<keyword evidence="1" id="KW-0106">Calcium</keyword>
<evidence type="ECO:0000259" key="3">
    <source>
        <dbReference type="PROSITE" id="PS50222"/>
    </source>
</evidence>
<dbReference type="PROSITE" id="PS50222">
    <property type="entry name" value="EF_HAND_2"/>
    <property type="match status" value="1"/>
</dbReference>
<dbReference type="InterPro" id="IPR011992">
    <property type="entry name" value="EF-hand-dom_pair"/>
</dbReference>
<feature type="domain" description="EF-hand" evidence="3">
    <location>
        <begin position="63"/>
        <end position="98"/>
    </location>
</feature>
<dbReference type="Pfam" id="PF13202">
    <property type="entry name" value="EF-hand_5"/>
    <property type="match status" value="1"/>
</dbReference>
<dbReference type="AlphaFoldDB" id="A0A813KUP3"/>
<dbReference type="SUPFAM" id="SSF47473">
    <property type="entry name" value="EF-hand"/>
    <property type="match status" value="1"/>
</dbReference>
<sequence>MEPSPLSLTERLAGKAKLVRDLQRQSDGAVATVADERGSTPCSPSSTNTADKMMQLRSFFEERCGNTLAAWMRYADVDGDGKIELSEWNKAMKQMEFPGDQEALFHELDCDGSGFLTMDEIDAWSSDLWAAFRRWCAQTFTDEQDMASGVLPTSASSRYPSTVADLPSYPITAAAMAKGASHGVSNRMAFKNLLELKRNSAQVVATQVPTAEASKALFLRSPSRLNDIIPLSIQEHVELLENLAKRVNNTNNINNNNNNNNNNNKTTNNNNINKTTNNNNNININNSHHNTKDMIVEGLTCLREALGPLQDEASKQGALSSRVHFFQL</sequence>
<evidence type="ECO:0000256" key="2">
    <source>
        <dbReference type="SAM" id="MobiDB-lite"/>
    </source>
</evidence>
<comment type="caution">
    <text evidence="4">The sequence shown here is derived from an EMBL/GenBank/DDBJ whole genome shotgun (WGS) entry which is preliminary data.</text>
</comment>
<dbReference type="Proteomes" id="UP000626109">
    <property type="component" value="Unassembled WGS sequence"/>
</dbReference>
<dbReference type="EMBL" id="CAJNNW010032456">
    <property type="protein sequence ID" value="CAE8713168.1"/>
    <property type="molecule type" value="Genomic_DNA"/>
</dbReference>
<organism evidence="4 5">
    <name type="scientific">Polarella glacialis</name>
    <name type="common">Dinoflagellate</name>
    <dbReference type="NCBI Taxonomy" id="89957"/>
    <lineage>
        <taxon>Eukaryota</taxon>
        <taxon>Sar</taxon>
        <taxon>Alveolata</taxon>
        <taxon>Dinophyceae</taxon>
        <taxon>Suessiales</taxon>
        <taxon>Suessiaceae</taxon>
        <taxon>Polarella</taxon>
    </lineage>
</organism>
<dbReference type="CDD" id="cd00051">
    <property type="entry name" value="EFh"/>
    <property type="match status" value="1"/>
</dbReference>
<feature type="region of interest" description="Disordered" evidence="2">
    <location>
        <begin position="29"/>
        <end position="49"/>
    </location>
</feature>
<name>A0A813KUP3_POLGL</name>
<accession>A0A813KUP3</accession>
<dbReference type="GO" id="GO:0005509">
    <property type="term" value="F:calcium ion binding"/>
    <property type="evidence" value="ECO:0007669"/>
    <property type="project" value="InterPro"/>
</dbReference>
<feature type="compositionally biased region" description="Polar residues" evidence="2">
    <location>
        <begin position="40"/>
        <end position="49"/>
    </location>
</feature>
<evidence type="ECO:0000313" key="5">
    <source>
        <dbReference type="Proteomes" id="UP000626109"/>
    </source>
</evidence>
<proteinExistence type="predicted"/>
<protein>
    <recommendedName>
        <fullName evidence="3">EF-hand domain-containing protein</fullName>
    </recommendedName>
</protein>
<gene>
    <name evidence="4" type="ORF">PGLA2088_LOCUS37375</name>
</gene>
<evidence type="ECO:0000313" key="4">
    <source>
        <dbReference type="EMBL" id="CAE8713168.1"/>
    </source>
</evidence>
<evidence type="ECO:0000256" key="1">
    <source>
        <dbReference type="ARBA" id="ARBA00022837"/>
    </source>
</evidence>
<dbReference type="PROSITE" id="PS00018">
    <property type="entry name" value="EF_HAND_1"/>
    <property type="match status" value="2"/>
</dbReference>
<dbReference type="SMART" id="SM00054">
    <property type="entry name" value="EFh"/>
    <property type="match status" value="2"/>
</dbReference>
<dbReference type="Gene3D" id="1.10.238.10">
    <property type="entry name" value="EF-hand"/>
    <property type="match status" value="1"/>
</dbReference>
<dbReference type="InterPro" id="IPR002048">
    <property type="entry name" value="EF_hand_dom"/>
</dbReference>
<reference evidence="4" key="1">
    <citation type="submission" date="2021-02" db="EMBL/GenBank/DDBJ databases">
        <authorList>
            <person name="Dougan E. K."/>
            <person name="Rhodes N."/>
            <person name="Thang M."/>
            <person name="Chan C."/>
        </authorList>
    </citation>
    <scope>NUCLEOTIDE SEQUENCE</scope>
</reference>